<evidence type="ECO:0000256" key="2">
    <source>
        <dbReference type="ARBA" id="ARBA00022475"/>
    </source>
</evidence>
<dbReference type="PANTHER" id="PTHR37479">
    <property type="entry name" value="CELL DIVISION PROTEIN FTSL"/>
    <property type="match status" value="1"/>
</dbReference>
<dbReference type="InterPro" id="IPR011922">
    <property type="entry name" value="Cell_div_FtsL"/>
</dbReference>
<dbReference type="RefSeq" id="WP_169200016.1">
    <property type="nucleotide sequence ID" value="NZ_WTVH02000010.1"/>
</dbReference>
<keyword evidence="10" id="KW-0175">Coiled coil</keyword>
<keyword evidence="4 8" id="KW-0812">Transmembrane</keyword>
<keyword evidence="12" id="KW-0732">Signal</keyword>
<reference evidence="13" key="1">
    <citation type="submission" date="2019-12" db="EMBL/GenBank/DDBJ databases">
        <title>Comparative genomics gives insights into the taxonomy of the Azoarcus-Aromatoleum group and reveals separate origins of nif in the plant-associated Azoarcus and non-plant-associated Aromatoleum sub-groups.</title>
        <authorList>
            <person name="Lafos M."/>
            <person name="Maluk M."/>
            <person name="Batista M."/>
            <person name="Junghare M."/>
            <person name="Carmona M."/>
            <person name="Faoro H."/>
            <person name="Cruz L.M."/>
            <person name="Battistoni F."/>
            <person name="De Souza E."/>
            <person name="Pedrosa F."/>
            <person name="Chen W.-M."/>
            <person name="Poole P.S."/>
            <person name="Dixon R.A."/>
            <person name="James E.K."/>
        </authorList>
    </citation>
    <scope>NUCLEOTIDE SEQUENCE</scope>
    <source>
        <strain evidence="13">U120</strain>
    </source>
</reference>
<proteinExistence type="inferred from homology"/>
<organism evidence="13 14">
    <name type="scientific">Aromatoleum buckelii</name>
    <dbReference type="NCBI Taxonomy" id="200254"/>
    <lineage>
        <taxon>Bacteria</taxon>
        <taxon>Pseudomonadati</taxon>
        <taxon>Pseudomonadota</taxon>
        <taxon>Betaproteobacteria</taxon>
        <taxon>Rhodocyclales</taxon>
        <taxon>Rhodocyclaceae</taxon>
        <taxon>Aromatoleum</taxon>
    </lineage>
</organism>
<dbReference type="NCBIfam" id="TIGR02209">
    <property type="entry name" value="ftsL_broad"/>
    <property type="match status" value="1"/>
</dbReference>
<evidence type="ECO:0000256" key="11">
    <source>
        <dbReference type="SAM" id="MobiDB-lite"/>
    </source>
</evidence>
<comment type="subcellular location">
    <subcellularLocation>
        <location evidence="8">Cell inner membrane</location>
        <topology evidence="8">Single-pass type II membrane protein</topology>
    </subcellularLocation>
    <subcellularLocation>
        <location evidence="1">Cell membrane</location>
        <topology evidence="1">Single-pass type II membrane protein</topology>
    </subcellularLocation>
    <text evidence="8">Localizes to the division septum where it forms a ring structure.</text>
</comment>
<evidence type="ECO:0000256" key="8">
    <source>
        <dbReference type="HAMAP-Rule" id="MF_00910"/>
    </source>
</evidence>
<evidence type="ECO:0000256" key="5">
    <source>
        <dbReference type="ARBA" id="ARBA00022989"/>
    </source>
</evidence>
<evidence type="ECO:0000256" key="10">
    <source>
        <dbReference type="SAM" id="Coils"/>
    </source>
</evidence>
<dbReference type="GO" id="GO:0051301">
    <property type="term" value="P:cell division"/>
    <property type="evidence" value="ECO:0007669"/>
    <property type="project" value="UniProtKB-KW"/>
</dbReference>
<dbReference type="EMBL" id="WTVH01000037">
    <property type="protein sequence ID" value="NMF94799.1"/>
    <property type="molecule type" value="Genomic_DNA"/>
</dbReference>
<protein>
    <recommendedName>
        <fullName evidence="8 9">Cell division protein FtsL</fullName>
    </recommendedName>
</protein>
<dbReference type="PANTHER" id="PTHR37479:SF1">
    <property type="entry name" value="CELL DIVISION PROTEIN FTSL"/>
    <property type="match status" value="1"/>
</dbReference>
<feature type="region of interest" description="Disordered" evidence="11">
    <location>
        <begin position="74"/>
        <end position="97"/>
    </location>
</feature>
<accession>A0ABX1N6A8</accession>
<keyword evidence="3 8" id="KW-0132">Cell division</keyword>
<evidence type="ECO:0000313" key="13">
    <source>
        <dbReference type="EMBL" id="NMF94799.1"/>
    </source>
</evidence>
<evidence type="ECO:0000256" key="9">
    <source>
        <dbReference type="NCBIfam" id="TIGR02209"/>
    </source>
</evidence>
<keyword evidence="7 8" id="KW-0131">Cell cycle</keyword>
<comment type="caution">
    <text evidence="13">The sequence shown here is derived from an EMBL/GenBank/DDBJ whole genome shotgun (WGS) entry which is preliminary data.</text>
</comment>
<feature type="chain" id="PRO_5045264212" description="Cell division protein FtsL" evidence="12">
    <location>
        <begin position="22"/>
        <end position="97"/>
    </location>
</feature>
<keyword evidence="6 8" id="KW-0472">Membrane</keyword>
<dbReference type="Proteomes" id="UP000601990">
    <property type="component" value="Unassembled WGS sequence"/>
</dbReference>
<evidence type="ECO:0000313" key="14">
    <source>
        <dbReference type="Proteomes" id="UP000601990"/>
    </source>
</evidence>
<comment type="subunit">
    <text evidence="8">Part of a complex composed of FtsB, FtsL and FtsQ.</text>
</comment>
<evidence type="ECO:0000256" key="3">
    <source>
        <dbReference type="ARBA" id="ARBA00022618"/>
    </source>
</evidence>
<comment type="similarity">
    <text evidence="8">Belongs to the FtsL family.</text>
</comment>
<dbReference type="Pfam" id="PF04999">
    <property type="entry name" value="FtsL"/>
    <property type="match status" value="1"/>
</dbReference>
<comment type="function">
    <text evidence="8">Essential cell division protein. May link together the upstream cell division proteins, which are predominantly cytoplasmic, with the downstream cell division proteins, which are predominantly periplasmic.</text>
</comment>
<keyword evidence="8" id="KW-0997">Cell inner membrane</keyword>
<evidence type="ECO:0000256" key="6">
    <source>
        <dbReference type="ARBA" id="ARBA00023136"/>
    </source>
</evidence>
<feature type="coiled-coil region" evidence="10">
    <location>
        <begin position="19"/>
        <end position="46"/>
    </location>
</feature>
<evidence type="ECO:0000256" key="12">
    <source>
        <dbReference type="SAM" id="SignalP"/>
    </source>
</evidence>
<gene>
    <name evidence="8 13" type="primary">ftsL</name>
    <name evidence="13" type="ORF">GO608_15895</name>
</gene>
<keyword evidence="5 8" id="KW-1133">Transmembrane helix</keyword>
<keyword evidence="14" id="KW-1185">Reference proteome</keyword>
<dbReference type="HAMAP" id="MF_00910">
    <property type="entry name" value="FtsL"/>
    <property type="match status" value="1"/>
</dbReference>
<evidence type="ECO:0000256" key="7">
    <source>
        <dbReference type="ARBA" id="ARBA00023306"/>
    </source>
</evidence>
<evidence type="ECO:0000256" key="1">
    <source>
        <dbReference type="ARBA" id="ARBA00004401"/>
    </source>
</evidence>
<evidence type="ECO:0000256" key="4">
    <source>
        <dbReference type="ARBA" id="ARBA00022692"/>
    </source>
</evidence>
<name>A0ABX1N6A8_9RHOO</name>
<keyword evidence="2 8" id="KW-1003">Cell membrane</keyword>
<sequence>MIRADAFLVALVVSSALGVVAAQHQARKLFSELEREQARAQGLEVEWGQLQLEQSTWAAHARVEKIARERIGMRPPAPGQVLTVEGGHESAEPGLPK</sequence>
<feature type="signal peptide" evidence="12">
    <location>
        <begin position="1"/>
        <end position="21"/>
    </location>
</feature>